<evidence type="ECO:0000313" key="3">
    <source>
        <dbReference type="EMBL" id="OCR26259.1"/>
    </source>
</evidence>
<evidence type="ECO:0000313" key="4">
    <source>
        <dbReference type="Proteomes" id="UP000093104"/>
    </source>
</evidence>
<comment type="caution">
    <text evidence="3">The sequence shown here is derived from an EMBL/GenBank/DDBJ whole genome shotgun (WGS) entry which is preliminary data.</text>
</comment>
<feature type="transmembrane region" description="Helical" evidence="1">
    <location>
        <begin position="837"/>
        <end position="860"/>
    </location>
</feature>
<dbReference type="OrthoDB" id="6339140at2"/>
<proteinExistence type="predicted"/>
<sequence length="1159" mass="130061">MTDKRLPDKDRAYWEARSGGHKDARDSLGTCPLMGKKIQLLPVRYGRVERLASDIAETPYKHLQRPIGLRLIRDGYLYVIDEASGYLHEYRMENGVPVKLLWQGADVGRDVRSHSVGEATLVFARNSVLHVAYSELQWTAAKCSKVIGSKPDRLYFMQRVDLAAADCEKGGKHLRVENQIRQSLAELAEQPAEQCLTPDAHPEESQDYVWEHQALFREAHIGQLKDSLNAQYQFNHLYLVLEDSIGIMRDLAEEQDTVVDWIEQWTQQHNNEMRYVVGSYIDTLMTIGEQNAPKTATNSDFFSKTTPAQRTTIYDYINARNQWRGEHSKGLAVTAGEDGRYSAKRGAELRERPEAVIAKREMDAKHAQMVDELGEPLHADLKDEIDALQDSSKGTLEGVGLGSRGIVDLVRHEEMQRYLKRERLHLKRWTERLDAITDDRLHLFTQGEFHRSAWYFDPLDPQQQNHALAMEHNCIRDLCRTDAALEKLGEYFHEYPFYALPVFYGRLDLEFLREKSGELIKLLNDSRGFSGDMAGAQARMSEIGRIMGNHWTRSLHLEGEAHSLHQAVSATYIPAIALRMEQWLAEMQAKLDTPELSQHLQKFQQYTNRAQRLGTLIALQQQGATLSIASEADVQKFKDNFTRLNALLEHEENLKTDRKLYDKLARSRMRSEDQRYQAAVEKQRINEELLETRNKRSAVVRDLEDGISPNSKFPTGYIGVRLNLTQEQSSALYEETRRLRSGMLGGYATDGAWKAGFKSGWIPLLAVGLQVGNLGEAWKAWKSNAADNGPSIKQNIVLIGALSSIAASALSVYQSMHIAMVDRAMQTILARSQGTSGMLLAVRTGSLGLGLGMIISPMAFIGSIGTAVDNWNKWHNALFNGTAGEKAGALSGVIGDLGSVGITGAVGARALGEGLEVLKDFMSALPSERKLAASTALATRGARFIRLSMRLTPWGLIFTALQLGGEALYNYNNLDDQQRWMTGCCWGVRPEGWDWPTHSQRLAEATLLPQIIDKGVQERSVDGEHFRILHLQLPGITLATFNDMSLRWSARLQKNTDEWDVGSALSSLVTIIADRPLTLALEIPDQWQGSDALLQLRLSVRPAIAANYLKEAKGSLFYRIELTQSNISKKPITASLVTPPIPKALEELQITRKLLNADN</sequence>
<feature type="domain" description="Toxin VasX N-terminal region" evidence="2">
    <location>
        <begin position="31"/>
        <end position="167"/>
    </location>
</feature>
<dbReference type="EMBL" id="LGSI01000017">
    <property type="protein sequence ID" value="OCR26259.1"/>
    <property type="molecule type" value="Genomic_DNA"/>
</dbReference>
<keyword evidence="1" id="KW-1133">Transmembrane helix</keyword>
<gene>
    <name evidence="3" type="ORF">AFK24_04540</name>
</gene>
<dbReference type="InterPro" id="IPR046864">
    <property type="entry name" value="VasX_N"/>
</dbReference>
<dbReference type="AlphaFoldDB" id="A0A1C7ZA83"/>
<dbReference type="CDD" id="cd20708">
    <property type="entry name" value="MIX_IV"/>
    <property type="match status" value="1"/>
</dbReference>
<dbReference type="PATRIC" id="fig|317.243.peg.3251"/>
<reference evidence="3 4" key="1">
    <citation type="submission" date="2015-07" db="EMBL/GenBank/DDBJ databases">
        <title>Draft genome sequence of a diazotrophic, plant growth-promoting rhizobacterium of the Pseudomonas syringae complex.</title>
        <authorList>
            <person name="Patten C.L."/>
            <person name="Jeong H."/>
        </authorList>
    </citation>
    <scope>NUCLEOTIDE SEQUENCE [LARGE SCALE GENOMIC DNA]</scope>
    <source>
        <strain evidence="3 4">GR12-2</strain>
    </source>
</reference>
<evidence type="ECO:0000256" key="1">
    <source>
        <dbReference type="SAM" id="Phobius"/>
    </source>
</evidence>
<evidence type="ECO:0000259" key="2">
    <source>
        <dbReference type="Pfam" id="PF20249"/>
    </source>
</evidence>
<organism evidence="3 4">
    <name type="scientific">Pseudomonas syringae</name>
    <dbReference type="NCBI Taxonomy" id="317"/>
    <lineage>
        <taxon>Bacteria</taxon>
        <taxon>Pseudomonadati</taxon>
        <taxon>Pseudomonadota</taxon>
        <taxon>Gammaproteobacteria</taxon>
        <taxon>Pseudomonadales</taxon>
        <taxon>Pseudomonadaceae</taxon>
        <taxon>Pseudomonas</taxon>
    </lineage>
</organism>
<keyword evidence="1" id="KW-0812">Transmembrane</keyword>
<dbReference type="RefSeq" id="WP_065832109.1">
    <property type="nucleotide sequence ID" value="NZ_LGSI01000017.1"/>
</dbReference>
<name>A0A1C7ZA83_PSESX</name>
<keyword evidence="1" id="KW-0472">Membrane</keyword>
<dbReference type="Pfam" id="PF20249">
    <property type="entry name" value="VasX_N"/>
    <property type="match status" value="1"/>
</dbReference>
<dbReference type="Proteomes" id="UP000093104">
    <property type="component" value="Unassembled WGS sequence"/>
</dbReference>
<accession>A0A1C7ZA83</accession>
<protein>
    <submittedName>
        <fullName evidence="3">Membrane protein</fullName>
    </submittedName>
</protein>
<feature type="transmembrane region" description="Helical" evidence="1">
    <location>
        <begin position="796"/>
        <end position="816"/>
    </location>
</feature>